<evidence type="ECO:0000256" key="9">
    <source>
        <dbReference type="ARBA" id="ARBA00023136"/>
    </source>
</evidence>
<evidence type="ECO:0000256" key="11">
    <source>
        <dbReference type="ARBA" id="ARBA00047524"/>
    </source>
</evidence>
<protein>
    <recommendedName>
        <fullName evidence="13">Sodium/hydrogen exchanger</fullName>
    </recommendedName>
</protein>
<dbReference type="InterPro" id="IPR006153">
    <property type="entry name" value="Cation/H_exchanger_TM"/>
</dbReference>
<feature type="transmembrane region" description="Helical" evidence="14">
    <location>
        <begin position="59"/>
        <end position="76"/>
    </location>
</feature>
<comment type="caution">
    <text evidence="16">The sequence shown here is derived from an EMBL/GenBank/DDBJ whole genome shotgun (WGS) entry which is preliminary data.</text>
</comment>
<dbReference type="GO" id="GO:0006814">
    <property type="term" value="P:sodium ion transport"/>
    <property type="evidence" value="ECO:0007669"/>
    <property type="project" value="UniProtKB-KW"/>
</dbReference>
<feature type="transmembrane region" description="Helical" evidence="14">
    <location>
        <begin position="264"/>
        <end position="289"/>
    </location>
</feature>
<evidence type="ECO:0000256" key="14">
    <source>
        <dbReference type="SAM" id="Phobius"/>
    </source>
</evidence>
<gene>
    <name evidence="16" type="primary">NHX1_1</name>
    <name evidence="16" type="ORF">CASFOL_005294</name>
</gene>
<feature type="transmembrane region" description="Helical" evidence="14">
    <location>
        <begin position="88"/>
        <end position="105"/>
    </location>
</feature>
<comment type="catalytic activity">
    <reaction evidence="11">
        <text>Na(+)(in) + H(+)(out) = Na(+)(out) + H(+)(in)</text>
        <dbReference type="Rhea" id="RHEA:29419"/>
        <dbReference type="ChEBI" id="CHEBI:15378"/>
        <dbReference type="ChEBI" id="CHEBI:29101"/>
    </reaction>
</comment>
<dbReference type="GO" id="GO:0015297">
    <property type="term" value="F:antiporter activity"/>
    <property type="evidence" value="ECO:0007669"/>
    <property type="project" value="UniProtKB-KW"/>
</dbReference>
<feature type="transmembrane region" description="Helical" evidence="14">
    <location>
        <begin position="221"/>
        <end position="243"/>
    </location>
</feature>
<dbReference type="PRINTS" id="PR01084">
    <property type="entry name" value="NAHEXCHNGR"/>
</dbReference>
<dbReference type="PANTHER" id="PTHR10110:SF159">
    <property type="entry name" value="SODIUM_HYDROGEN EXCHANGER 3"/>
    <property type="match status" value="1"/>
</dbReference>
<feature type="transmembrane region" description="Helical" evidence="14">
    <location>
        <begin position="152"/>
        <end position="171"/>
    </location>
</feature>
<comment type="subcellular location">
    <subcellularLocation>
        <location evidence="1">Membrane</location>
        <topology evidence="1">Multi-pass membrane protein</topology>
    </subcellularLocation>
</comment>
<feature type="transmembrane region" description="Helical" evidence="14">
    <location>
        <begin position="389"/>
        <end position="408"/>
    </location>
</feature>
<dbReference type="InterPro" id="IPR004709">
    <property type="entry name" value="NaH_exchanger"/>
</dbReference>
<feature type="transmembrane region" description="Helical" evidence="14">
    <location>
        <begin position="347"/>
        <end position="369"/>
    </location>
</feature>
<keyword evidence="3" id="KW-0633">Potassium transport</keyword>
<evidence type="ECO:0000313" key="16">
    <source>
        <dbReference type="EMBL" id="KAL3648891.1"/>
    </source>
</evidence>
<accession>A0ABD3E332</accession>
<dbReference type="Proteomes" id="UP001632038">
    <property type="component" value="Unassembled WGS sequence"/>
</dbReference>
<dbReference type="EMBL" id="JAVIJP010000007">
    <property type="protein sequence ID" value="KAL3648891.1"/>
    <property type="molecule type" value="Genomic_DNA"/>
</dbReference>
<dbReference type="GO" id="GO:0006813">
    <property type="term" value="P:potassium ion transport"/>
    <property type="evidence" value="ECO:0007669"/>
    <property type="project" value="UniProtKB-KW"/>
</dbReference>
<keyword evidence="2 13" id="KW-0813">Transport</keyword>
<proteinExistence type="inferred from homology"/>
<evidence type="ECO:0000256" key="3">
    <source>
        <dbReference type="ARBA" id="ARBA00022538"/>
    </source>
</evidence>
<keyword evidence="9 14" id="KW-0472">Membrane</keyword>
<evidence type="ECO:0000256" key="8">
    <source>
        <dbReference type="ARBA" id="ARBA00023065"/>
    </source>
</evidence>
<sequence length="561" mass="62085">MAELAIELGAMLEPTMNMLSASDHSSVVAITLFITLLCACIVIGHLLEENRWMNESITALIIGVSTGVIILLISKGKSSHLLVFSEDVFFIYMLPPIIFNAGFQVKKKQFFRNFMTIMLFGAVGTLISFIIISLGAIAIFSKMDIGLSFGDYLAIGAIFAATDSVCTLQVLSQDETPLLYSLVFGEGVVNDATSVVLFNAVQNFDLSHINSTIAFHLVGNFIYLFILSTVLGVVTGLLSAYVIKKLYFGRHSTDREVAIMMLMAYLSYMLAELFYLSGILTVFFCGIVMSHYTWHNVTENSRVTTKHTFATLSFVAEIFIFLYVGMDALDIDKWRVVSSSPKKSISVSAALLGLVLVGRAAFVFPLSFLSNLTKKSPTDKIGFKQQVTIWWAGLMRGAVSMALAYNQFTNAGHTQNRGNAMMITSTITVVLFSTVVFGILTKPLVRFLMPSPKQLNRMISSDPLTPNSFTVPLLGETQDSVSELFSGNGVTSEGDGRSLIRPNSLRMLLTKPTHTVHYYWRKFDDSFMRPMFGGRGFVPYVPGSPTEQSLHKRRWEGEAKY</sequence>
<evidence type="ECO:0000256" key="5">
    <source>
        <dbReference type="ARBA" id="ARBA00022958"/>
    </source>
</evidence>
<evidence type="ECO:0000313" key="17">
    <source>
        <dbReference type="Proteomes" id="UP001632038"/>
    </source>
</evidence>
<feature type="transmembrane region" description="Helical" evidence="14">
    <location>
        <begin position="309"/>
        <end position="326"/>
    </location>
</feature>
<evidence type="ECO:0000259" key="15">
    <source>
        <dbReference type="Pfam" id="PF00999"/>
    </source>
</evidence>
<evidence type="ECO:0000256" key="4">
    <source>
        <dbReference type="ARBA" id="ARBA00022692"/>
    </source>
</evidence>
<feature type="transmembrane region" description="Helical" evidence="14">
    <location>
        <begin position="117"/>
        <end position="140"/>
    </location>
</feature>
<keyword evidence="5" id="KW-0630">Potassium</keyword>
<dbReference type="PANTHER" id="PTHR10110">
    <property type="entry name" value="SODIUM/HYDROGEN EXCHANGER"/>
    <property type="match status" value="1"/>
</dbReference>
<feature type="transmembrane region" description="Helical" evidence="14">
    <location>
        <begin position="178"/>
        <end position="201"/>
    </location>
</feature>
<evidence type="ECO:0000256" key="12">
    <source>
        <dbReference type="ARBA" id="ARBA00047912"/>
    </source>
</evidence>
<reference evidence="17" key="1">
    <citation type="journal article" date="2024" name="IScience">
        <title>Strigolactones Initiate the Formation of Haustorium-like Structures in Castilleja.</title>
        <authorList>
            <person name="Buerger M."/>
            <person name="Peterson D."/>
            <person name="Chory J."/>
        </authorList>
    </citation>
    <scope>NUCLEOTIDE SEQUENCE [LARGE SCALE GENOMIC DNA]</scope>
</reference>
<dbReference type="GO" id="GO:0016020">
    <property type="term" value="C:membrane"/>
    <property type="evidence" value="ECO:0007669"/>
    <property type="project" value="UniProtKB-SubCell"/>
</dbReference>
<evidence type="ECO:0000256" key="13">
    <source>
        <dbReference type="RuleBase" id="RU003722"/>
    </source>
</evidence>
<evidence type="ECO:0000256" key="2">
    <source>
        <dbReference type="ARBA" id="ARBA00022448"/>
    </source>
</evidence>
<keyword evidence="8 13" id="KW-0406">Ion transport</keyword>
<dbReference type="NCBIfam" id="TIGR00840">
    <property type="entry name" value="b_cpa1"/>
    <property type="match status" value="1"/>
</dbReference>
<keyword evidence="6 14" id="KW-1133">Transmembrane helix</keyword>
<feature type="transmembrane region" description="Helical" evidence="14">
    <location>
        <begin position="26"/>
        <end position="47"/>
    </location>
</feature>
<evidence type="ECO:0000256" key="7">
    <source>
        <dbReference type="ARBA" id="ARBA00023053"/>
    </source>
</evidence>
<feature type="transmembrane region" description="Helical" evidence="14">
    <location>
        <begin position="420"/>
        <end position="440"/>
    </location>
</feature>
<keyword evidence="7" id="KW-0915">Sodium</keyword>
<dbReference type="AlphaFoldDB" id="A0ABD3E332"/>
<evidence type="ECO:0000256" key="10">
    <source>
        <dbReference type="ARBA" id="ARBA00023201"/>
    </source>
</evidence>
<evidence type="ECO:0000256" key="6">
    <source>
        <dbReference type="ARBA" id="ARBA00022989"/>
    </source>
</evidence>
<keyword evidence="4 13" id="KW-0812">Transmembrane</keyword>
<feature type="domain" description="Cation/H+ exchanger transmembrane" evidence="15">
    <location>
        <begin position="37"/>
        <end position="446"/>
    </location>
</feature>
<dbReference type="Pfam" id="PF00999">
    <property type="entry name" value="Na_H_Exchanger"/>
    <property type="match status" value="1"/>
</dbReference>
<dbReference type="Gene3D" id="6.10.140.1330">
    <property type="match status" value="1"/>
</dbReference>
<comment type="catalytic activity">
    <reaction evidence="12">
        <text>K(+)(in) + H(+)(out) = K(+)(out) + H(+)(in)</text>
        <dbReference type="Rhea" id="RHEA:29467"/>
        <dbReference type="ChEBI" id="CHEBI:15378"/>
        <dbReference type="ChEBI" id="CHEBI:29103"/>
    </reaction>
</comment>
<dbReference type="InterPro" id="IPR018422">
    <property type="entry name" value="Cation/H_exchanger_CPA1"/>
</dbReference>
<keyword evidence="13" id="KW-0050">Antiport</keyword>
<keyword evidence="10 13" id="KW-0739">Sodium transport</keyword>
<evidence type="ECO:0000256" key="1">
    <source>
        <dbReference type="ARBA" id="ARBA00004141"/>
    </source>
</evidence>
<comment type="similarity">
    <text evidence="13">Belongs to the monovalent cation:proton antiporter 1 (CPA1) transporter (TC 2.A.36) family.</text>
</comment>
<name>A0ABD3E332_9LAMI</name>
<organism evidence="16 17">
    <name type="scientific">Castilleja foliolosa</name>
    <dbReference type="NCBI Taxonomy" id="1961234"/>
    <lineage>
        <taxon>Eukaryota</taxon>
        <taxon>Viridiplantae</taxon>
        <taxon>Streptophyta</taxon>
        <taxon>Embryophyta</taxon>
        <taxon>Tracheophyta</taxon>
        <taxon>Spermatophyta</taxon>
        <taxon>Magnoliopsida</taxon>
        <taxon>eudicotyledons</taxon>
        <taxon>Gunneridae</taxon>
        <taxon>Pentapetalae</taxon>
        <taxon>asterids</taxon>
        <taxon>lamiids</taxon>
        <taxon>Lamiales</taxon>
        <taxon>Orobanchaceae</taxon>
        <taxon>Pedicularideae</taxon>
        <taxon>Castillejinae</taxon>
        <taxon>Castilleja</taxon>
    </lineage>
</organism>
<keyword evidence="17" id="KW-1185">Reference proteome</keyword>